<keyword evidence="4" id="KW-1185">Reference proteome</keyword>
<protein>
    <submittedName>
        <fullName evidence="3">CopG family transcriptional regulator</fullName>
    </submittedName>
</protein>
<feature type="region of interest" description="Disordered" evidence="1">
    <location>
        <begin position="40"/>
        <end position="66"/>
    </location>
</feature>
<dbReference type="AlphaFoldDB" id="A0A6M1T0V4"/>
<comment type="caution">
    <text evidence="3">The sequence shown here is derived from an EMBL/GenBank/DDBJ whole genome shotgun (WGS) entry which is preliminary data.</text>
</comment>
<evidence type="ECO:0000259" key="2">
    <source>
        <dbReference type="Pfam" id="PF01402"/>
    </source>
</evidence>
<gene>
    <name evidence="3" type="ORF">G3569_04310</name>
</gene>
<dbReference type="EMBL" id="JAALLS010000004">
    <property type="protein sequence ID" value="NGP87567.1"/>
    <property type="molecule type" value="Genomic_DNA"/>
</dbReference>
<dbReference type="Proteomes" id="UP000479132">
    <property type="component" value="Unassembled WGS sequence"/>
</dbReference>
<name>A0A6M1T0V4_9BACT</name>
<organism evidence="3 4">
    <name type="scientific">Fodinibius halophilus</name>
    <dbReference type="NCBI Taxonomy" id="1736908"/>
    <lineage>
        <taxon>Bacteria</taxon>
        <taxon>Pseudomonadati</taxon>
        <taxon>Balneolota</taxon>
        <taxon>Balneolia</taxon>
        <taxon>Balneolales</taxon>
        <taxon>Balneolaceae</taxon>
        <taxon>Fodinibius</taxon>
    </lineage>
</organism>
<accession>A0A6M1T0V4</accession>
<feature type="domain" description="Ribbon-helix-helix protein CopG" evidence="2">
    <location>
        <begin position="68"/>
        <end position="105"/>
    </location>
</feature>
<dbReference type="GO" id="GO:0006355">
    <property type="term" value="P:regulation of DNA-templated transcription"/>
    <property type="evidence" value="ECO:0007669"/>
    <property type="project" value="InterPro"/>
</dbReference>
<sequence length="123" mass="14548">MSTTQNVMGRLIIKTWLRRWLITMADADYDFEHHLKEAKDNFNNSKGSTDTTESTGNKDTTGGTQYPFSVRLDEEYVELIKALAWWKRISQREFIEITINEHLKRMESEKLTDILNKYKQQKS</sequence>
<dbReference type="CDD" id="cd21631">
    <property type="entry name" value="RHH_CopG_NikR-like"/>
    <property type="match status" value="1"/>
</dbReference>
<feature type="compositionally biased region" description="Polar residues" evidence="1">
    <location>
        <begin position="41"/>
        <end position="66"/>
    </location>
</feature>
<evidence type="ECO:0000313" key="3">
    <source>
        <dbReference type="EMBL" id="NGP87567.1"/>
    </source>
</evidence>
<dbReference type="Pfam" id="PF01402">
    <property type="entry name" value="RHH_1"/>
    <property type="match status" value="1"/>
</dbReference>
<dbReference type="InterPro" id="IPR002145">
    <property type="entry name" value="CopG"/>
</dbReference>
<reference evidence="3 4" key="1">
    <citation type="submission" date="2020-02" db="EMBL/GenBank/DDBJ databases">
        <title>Aliifodinibius halophilus 2W32, complete genome.</title>
        <authorList>
            <person name="Li Y."/>
            <person name="Wu S."/>
        </authorList>
    </citation>
    <scope>NUCLEOTIDE SEQUENCE [LARGE SCALE GENOMIC DNA]</scope>
    <source>
        <strain evidence="3 4">2W32</strain>
    </source>
</reference>
<evidence type="ECO:0000313" key="4">
    <source>
        <dbReference type="Proteomes" id="UP000479132"/>
    </source>
</evidence>
<proteinExistence type="predicted"/>
<evidence type="ECO:0000256" key="1">
    <source>
        <dbReference type="SAM" id="MobiDB-lite"/>
    </source>
</evidence>